<gene>
    <name evidence="2" type="ORF">HWA77_17005</name>
</gene>
<name>A0A850QTE0_PHODD</name>
<protein>
    <submittedName>
        <fullName evidence="2">Uncharacterized protein</fullName>
    </submittedName>
</protein>
<dbReference type="EMBL" id="JABXOR010001070">
    <property type="protein sequence ID" value="NVP01916.1"/>
    <property type="molecule type" value="Genomic_DNA"/>
</dbReference>
<evidence type="ECO:0000313" key="3">
    <source>
        <dbReference type="Proteomes" id="UP000533429"/>
    </source>
</evidence>
<reference evidence="2 3" key="1">
    <citation type="submission" date="2020-06" db="EMBL/GenBank/DDBJ databases">
        <title>Photobacterium damselae subsp. damselae comparative genomics.</title>
        <authorList>
            <person name="Osorio C.R."/>
        </authorList>
    </citation>
    <scope>NUCLEOTIDE SEQUENCE [LARGE SCALE GENOMIC DNA]</scope>
    <source>
        <strain evidence="2 3">TW250/03</strain>
    </source>
</reference>
<proteinExistence type="predicted"/>
<feature type="transmembrane region" description="Helical" evidence="1">
    <location>
        <begin position="109"/>
        <end position="128"/>
    </location>
</feature>
<keyword evidence="1" id="KW-0472">Membrane</keyword>
<feature type="transmembrane region" description="Helical" evidence="1">
    <location>
        <begin position="148"/>
        <end position="169"/>
    </location>
</feature>
<feature type="transmembrane region" description="Helical" evidence="1">
    <location>
        <begin position="222"/>
        <end position="242"/>
    </location>
</feature>
<dbReference type="Proteomes" id="UP000533429">
    <property type="component" value="Unassembled WGS sequence"/>
</dbReference>
<comment type="caution">
    <text evidence="2">The sequence shown here is derived from an EMBL/GenBank/DDBJ whole genome shotgun (WGS) entry which is preliminary data.</text>
</comment>
<evidence type="ECO:0000256" key="1">
    <source>
        <dbReference type="SAM" id="Phobius"/>
    </source>
</evidence>
<keyword evidence="1" id="KW-0812">Transmembrane</keyword>
<feature type="transmembrane region" description="Helical" evidence="1">
    <location>
        <begin position="199"/>
        <end position="216"/>
    </location>
</feature>
<accession>A0A850QTE0</accession>
<dbReference type="AlphaFoldDB" id="A0A850QTE0"/>
<organism evidence="2 3">
    <name type="scientific">Photobacterium damselae subsp. damselae</name>
    <name type="common">Listonella damsela</name>
    <dbReference type="NCBI Taxonomy" id="85581"/>
    <lineage>
        <taxon>Bacteria</taxon>
        <taxon>Pseudomonadati</taxon>
        <taxon>Pseudomonadota</taxon>
        <taxon>Gammaproteobacteria</taxon>
        <taxon>Vibrionales</taxon>
        <taxon>Vibrionaceae</taxon>
        <taxon>Photobacterium</taxon>
    </lineage>
</organism>
<feature type="transmembrane region" description="Helical" evidence="1">
    <location>
        <begin position="6"/>
        <end position="26"/>
    </location>
</feature>
<keyword evidence="1" id="KW-1133">Transmembrane helix</keyword>
<sequence>MSFTLLSSVFTIAFSVLLKKLLELYLPNPTINKDHYYLGLLKNEYKHSYELFYSFGCPSKLIYNKVMKEKDPIELVYLLDKYSKFYSFSDGGISIRGQMILETKGALHLFRYLYTILTLILGMNYMYIQVSYLLDLSKEDVNLIFNSSILLTVIIFYIFHFYNFGFYFIKHALIDSSKFNEYKKLVDHENKTFSNMTRTLIILGNFICIIVLVILMEITQSYYVMNLALLLPIIPTIIEIFFHKKGRRLNFGKKNSQN</sequence>
<evidence type="ECO:0000313" key="2">
    <source>
        <dbReference type="EMBL" id="NVP01916.1"/>
    </source>
</evidence>